<accession>A0ABU1QZ21</accession>
<organism evidence="1 2">
    <name type="scientific">Dyadobacter fermentans</name>
    <dbReference type="NCBI Taxonomy" id="94254"/>
    <lineage>
        <taxon>Bacteria</taxon>
        <taxon>Pseudomonadati</taxon>
        <taxon>Bacteroidota</taxon>
        <taxon>Cytophagia</taxon>
        <taxon>Cytophagales</taxon>
        <taxon>Spirosomataceae</taxon>
        <taxon>Dyadobacter</taxon>
    </lineage>
</organism>
<protein>
    <submittedName>
        <fullName evidence="1">Uncharacterized protein</fullName>
    </submittedName>
</protein>
<reference evidence="1 2" key="1">
    <citation type="submission" date="2023-07" db="EMBL/GenBank/DDBJ databases">
        <title>Sorghum-associated microbial communities from plants grown in Nebraska, USA.</title>
        <authorList>
            <person name="Schachtman D."/>
        </authorList>
    </citation>
    <scope>NUCLEOTIDE SEQUENCE [LARGE SCALE GENOMIC DNA]</scope>
    <source>
        <strain evidence="1 2">BE57</strain>
    </source>
</reference>
<name>A0ABU1QZ21_9BACT</name>
<proteinExistence type="predicted"/>
<evidence type="ECO:0000313" key="2">
    <source>
        <dbReference type="Proteomes" id="UP001264980"/>
    </source>
</evidence>
<evidence type="ECO:0000313" key="1">
    <source>
        <dbReference type="EMBL" id="MDR6805540.1"/>
    </source>
</evidence>
<comment type="caution">
    <text evidence="1">The sequence shown here is derived from an EMBL/GenBank/DDBJ whole genome shotgun (WGS) entry which is preliminary data.</text>
</comment>
<sequence>MIRKCLQIREDFELYKRLLEKDKFIEERAIDLVDNGATWRRQNASINHDSHEDMFFGVDKQKFGNKYGLKIFIKILFDEPVFYFDSDGPAHFNYDKVNGLSGSSIGTPHFNFYDSEGIKQARRTEFIEENISRLQNDINFGMEYFCKEAHINTNSHVPRIREGLQLGIFANEIDDIHRGVDFLDEI</sequence>
<dbReference type="EMBL" id="JAVDTI010000002">
    <property type="protein sequence ID" value="MDR6805540.1"/>
    <property type="molecule type" value="Genomic_DNA"/>
</dbReference>
<dbReference type="Proteomes" id="UP001264980">
    <property type="component" value="Unassembled WGS sequence"/>
</dbReference>
<gene>
    <name evidence="1" type="ORF">J2W84_002586</name>
</gene>
<dbReference type="RefSeq" id="WP_309983476.1">
    <property type="nucleotide sequence ID" value="NZ_JAVDTI010000002.1"/>
</dbReference>
<keyword evidence="2" id="KW-1185">Reference proteome</keyword>